<dbReference type="AlphaFoldDB" id="A0AAQ3L7A6"/>
<dbReference type="EMBL" id="CP136920">
    <property type="protein sequence ID" value="WOO40371.1"/>
    <property type="molecule type" value="Genomic_DNA"/>
</dbReference>
<dbReference type="KEGG" id="puo:RZN69_18000"/>
<proteinExistence type="predicted"/>
<dbReference type="KEGG" id="puo:RZN69_17510"/>
<evidence type="ECO:0000313" key="2">
    <source>
        <dbReference type="EMBL" id="WOO40420.1"/>
    </source>
</evidence>
<dbReference type="EMBL" id="CP136920">
    <property type="protein sequence ID" value="WOO40518.1"/>
    <property type="molecule type" value="Genomic_DNA"/>
</dbReference>
<dbReference type="Proteomes" id="UP001304300">
    <property type="component" value="Chromosome"/>
</dbReference>
<dbReference type="EMBL" id="CP136920">
    <property type="protein sequence ID" value="WOO40469.1"/>
    <property type="molecule type" value="Genomic_DNA"/>
</dbReference>
<evidence type="ECO:0000313" key="3">
    <source>
        <dbReference type="EMBL" id="WOO40469.1"/>
    </source>
</evidence>
<reference evidence="1 5" key="1">
    <citation type="submission" date="2023-10" db="EMBL/GenBank/DDBJ databases">
        <title>Rubellicoccus peritrichatus gen. nov., sp. nov., isolated from an algae of coral reef tank.</title>
        <authorList>
            <person name="Luo J."/>
        </authorList>
    </citation>
    <scope>NUCLEOTIDE SEQUENCE [LARGE SCALE GENOMIC DNA]</scope>
    <source>
        <strain evidence="1 5">CR14</strain>
    </source>
</reference>
<name>A0AAQ3L7A6_9BACT</name>
<sequence length="645" mass="68669">MALSDLTLIIDKSSRRLVESFFSRSYLTELGDFYQEDEYNLRVLVVEPAASDSQDYFWDYVDLGAGTLKAKLGLLNEPPTSGNFRITDPENVQETGDIDFNADASTIQSEIRSSLSLGYSNAEVSGDYLTGWVIDRGEAGEIEEPTVNAGSIQPTSNPLVSVKQDGSESVNAIFRIRMIQAAAAYQDVFSDLSNTGFDAVRLVSGTSEVNEKQRIILDPQPYAGSFTITLDHGGSAHTTGLIEWDADAATIQLALEGLENVGSGNITVSKTSSSVSQWDILFTGTLSKIAIDNLLSIDVTGLSVPVGKVAAFNLNTDGVEDLVTNHAVSGKAEAEFEIEWTPLGGKPFTLLRGSATVIDDLISSLDTVPTPKASYSTTEQANALYQPIEDQRLSTSDDATFNSISAEGSGLTGVDAATLEGASLASLATVANLTAELERQRNAIYTNFGLLEFSSTEVIGSATASIEPQNSKAALRTFTTANSRARLRINNNSVLIAPGSTAGIRWSVNELEVALSINAITPNAEGIFRMFVGKTTVLPFGLQVGDWVGVELRDRDLWGIACDAEGSVVSVDLSTTIALFPLDQIKIKALNGNVEWFVNDVSVGSTASGPNSNNASVSISYEVENGATAADYRLSVYACSHGFPG</sequence>
<evidence type="ECO:0000313" key="4">
    <source>
        <dbReference type="EMBL" id="WOO40518.1"/>
    </source>
</evidence>
<dbReference type="EMBL" id="CP136920">
    <property type="protein sequence ID" value="WOO40420.1"/>
    <property type="molecule type" value="Genomic_DNA"/>
</dbReference>
<dbReference type="KEGG" id="puo:RZN69_17265"/>
<organism evidence="1 5">
    <name type="scientific">Rubellicoccus peritrichatus</name>
    <dbReference type="NCBI Taxonomy" id="3080537"/>
    <lineage>
        <taxon>Bacteria</taxon>
        <taxon>Pseudomonadati</taxon>
        <taxon>Verrucomicrobiota</taxon>
        <taxon>Opitutia</taxon>
        <taxon>Puniceicoccales</taxon>
        <taxon>Cerasicoccaceae</taxon>
        <taxon>Rubellicoccus</taxon>
    </lineage>
</organism>
<keyword evidence="5" id="KW-1185">Reference proteome</keyword>
<evidence type="ECO:0000313" key="1">
    <source>
        <dbReference type="EMBL" id="WOO40371.1"/>
    </source>
</evidence>
<dbReference type="KEGG" id="puo:RZN69_17755"/>
<gene>
    <name evidence="1" type="ORF">RZN69_17265</name>
    <name evidence="2" type="ORF">RZN69_17510</name>
    <name evidence="3" type="ORF">RZN69_17755</name>
    <name evidence="4" type="ORF">RZN69_18000</name>
</gene>
<protein>
    <submittedName>
        <fullName evidence="1">Uncharacterized protein</fullName>
    </submittedName>
</protein>
<dbReference type="RefSeq" id="WP_317832585.1">
    <property type="nucleotide sequence ID" value="NZ_CP136920.1"/>
</dbReference>
<evidence type="ECO:0000313" key="5">
    <source>
        <dbReference type="Proteomes" id="UP001304300"/>
    </source>
</evidence>
<accession>A0AAQ3L7A6</accession>